<protein>
    <submittedName>
        <fullName evidence="1 2">Uncharacterized protein</fullName>
    </submittedName>
</protein>
<name>A0A084WQB6_ANOSI</name>
<evidence type="ECO:0000313" key="1">
    <source>
        <dbReference type="EMBL" id="KFB52410.1"/>
    </source>
</evidence>
<keyword evidence="3" id="KW-1185">Reference proteome</keyword>
<dbReference type="VEuPathDB" id="VectorBase:ASIC020639"/>
<organism evidence="1">
    <name type="scientific">Anopheles sinensis</name>
    <name type="common">Mosquito</name>
    <dbReference type="NCBI Taxonomy" id="74873"/>
    <lineage>
        <taxon>Eukaryota</taxon>
        <taxon>Metazoa</taxon>
        <taxon>Ecdysozoa</taxon>
        <taxon>Arthropoda</taxon>
        <taxon>Hexapoda</taxon>
        <taxon>Insecta</taxon>
        <taxon>Pterygota</taxon>
        <taxon>Neoptera</taxon>
        <taxon>Endopterygota</taxon>
        <taxon>Diptera</taxon>
        <taxon>Nematocera</taxon>
        <taxon>Culicoidea</taxon>
        <taxon>Culicidae</taxon>
        <taxon>Anophelinae</taxon>
        <taxon>Anopheles</taxon>
    </lineage>
</organism>
<evidence type="ECO:0000313" key="2">
    <source>
        <dbReference type="EnsemblMetazoa" id="ASIC020639-PA"/>
    </source>
</evidence>
<dbReference type="Proteomes" id="UP000030765">
    <property type="component" value="Unassembled WGS sequence"/>
</dbReference>
<dbReference type="EMBL" id="KE525389">
    <property type="protein sequence ID" value="KFB52410.1"/>
    <property type="molecule type" value="Genomic_DNA"/>
</dbReference>
<reference evidence="2" key="2">
    <citation type="submission" date="2020-05" db="UniProtKB">
        <authorList>
            <consortium name="EnsemblMetazoa"/>
        </authorList>
    </citation>
    <scope>IDENTIFICATION</scope>
</reference>
<dbReference type="EnsemblMetazoa" id="ASIC020639-RA">
    <property type="protein sequence ID" value="ASIC020639-PA"/>
    <property type="gene ID" value="ASIC020639"/>
</dbReference>
<proteinExistence type="predicted"/>
<accession>A0A084WQB6</accession>
<gene>
    <name evidence="1" type="ORF">ZHAS_00020639</name>
</gene>
<sequence length="67" mass="7412">MPIFQPKKPFALRDGTPNGTECEFNVLDKTTHAHASQHTSRVLQHLMGAHCAVGRWNAGSTRNEQGK</sequence>
<dbReference type="AlphaFoldDB" id="A0A084WQB6"/>
<reference evidence="1 3" key="1">
    <citation type="journal article" date="2014" name="BMC Genomics">
        <title>Genome sequence of Anopheles sinensis provides insight into genetics basis of mosquito competence for malaria parasites.</title>
        <authorList>
            <person name="Zhou D."/>
            <person name="Zhang D."/>
            <person name="Ding G."/>
            <person name="Shi L."/>
            <person name="Hou Q."/>
            <person name="Ye Y."/>
            <person name="Xu Y."/>
            <person name="Zhou H."/>
            <person name="Xiong C."/>
            <person name="Li S."/>
            <person name="Yu J."/>
            <person name="Hong S."/>
            <person name="Yu X."/>
            <person name="Zou P."/>
            <person name="Chen C."/>
            <person name="Chang X."/>
            <person name="Wang W."/>
            <person name="Lv Y."/>
            <person name="Sun Y."/>
            <person name="Ma L."/>
            <person name="Shen B."/>
            <person name="Zhu C."/>
        </authorList>
    </citation>
    <scope>NUCLEOTIDE SEQUENCE [LARGE SCALE GENOMIC DNA]</scope>
</reference>
<evidence type="ECO:0000313" key="3">
    <source>
        <dbReference type="Proteomes" id="UP000030765"/>
    </source>
</evidence>
<dbReference type="EMBL" id="ATLV01025467">
    <property type="status" value="NOT_ANNOTATED_CDS"/>
    <property type="molecule type" value="Genomic_DNA"/>
</dbReference>